<dbReference type="GO" id="GO:0006351">
    <property type="term" value="P:DNA-templated transcription"/>
    <property type="evidence" value="ECO:0007669"/>
    <property type="project" value="TreeGrafter"/>
</dbReference>
<dbReference type="Proteomes" id="UP000068382">
    <property type="component" value="Unassembled WGS sequence"/>
</dbReference>
<evidence type="ECO:0000256" key="2">
    <source>
        <dbReference type="ARBA" id="ARBA00023015"/>
    </source>
</evidence>
<dbReference type="SUPFAM" id="SSF46785">
    <property type="entry name" value="Winged helix' DNA-binding domain"/>
    <property type="match status" value="1"/>
</dbReference>
<accession>A0A132C2G1</accession>
<reference evidence="6 7" key="1">
    <citation type="submission" date="2015-12" db="EMBL/GenBank/DDBJ databases">
        <title>Genome sequence of the marine Rhodobacteraceae strain O3.65, Candidatus Tritonibacter horizontis.</title>
        <authorList>
            <person name="Poehlein A."/>
            <person name="Giebel H.A."/>
            <person name="Voget S."/>
            <person name="Brinkhoff T."/>
        </authorList>
    </citation>
    <scope>NUCLEOTIDE SEQUENCE [LARGE SCALE GENOMIC DNA]</scope>
    <source>
        <strain evidence="6 7">O3.65</strain>
    </source>
</reference>
<dbReference type="Gene3D" id="3.40.190.10">
    <property type="entry name" value="Periplasmic binding protein-like II"/>
    <property type="match status" value="1"/>
</dbReference>
<dbReference type="SUPFAM" id="SSF53850">
    <property type="entry name" value="Periplasmic binding protein-like II"/>
    <property type="match status" value="1"/>
</dbReference>
<dbReference type="OrthoDB" id="9787460at2"/>
<evidence type="ECO:0000256" key="3">
    <source>
        <dbReference type="ARBA" id="ARBA00023125"/>
    </source>
</evidence>
<evidence type="ECO:0000313" key="6">
    <source>
        <dbReference type="EMBL" id="KUP94230.1"/>
    </source>
</evidence>
<evidence type="ECO:0000256" key="4">
    <source>
        <dbReference type="ARBA" id="ARBA00023163"/>
    </source>
</evidence>
<dbReference type="InterPro" id="IPR000847">
    <property type="entry name" value="LysR_HTH_N"/>
</dbReference>
<dbReference type="PANTHER" id="PTHR30537">
    <property type="entry name" value="HTH-TYPE TRANSCRIPTIONAL REGULATOR"/>
    <property type="match status" value="1"/>
</dbReference>
<dbReference type="PANTHER" id="PTHR30537:SF3">
    <property type="entry name" value="TRANSCRIPTIONAL REGULATORY PROTEIN"/>
    <property type="match status" value="1"/>
</dbReference>
<dbReference type="InterPro" id="IPR058163">
    <property type="entry name" value="LysR-type_TF_proteobact-type"/>
</dbReference>
<dbReference type="Pfam" id="PF00126">
    <property type="entry name" value="HTH_1"/>
    <property type="match status" value="1"/>
</dbReference>
<evidence type="ECO:0000256" key="1">
    <source>
        <dbReference type="ARBA" id="ARBA00009437"/>
    </source>
</evidence>
<dbReference type="InterPro" id="IPR036390">
    <property type="entry name" value="WH_DNA-bd_sf"/>
</dbReference>
<comment type="caution">
    <text evidence="6">The sequence shown here is derived from an EMBL/GenBank/DDBJ whole genome shotgun (WGS) entry which is preliminary data.</text>
</comment>
<dbReference type="EMBL" id="LPUY01000025">
    <property type="protein sequence ID" value="KUP94230.1"/>
    <property type="molecule type" value="Genomic_DNA"/>
</dbReference>
<keyword evidence="7" id="KW-1185">Reference proteome</keyword>
<keyword evidence="2" id="KW-0805">Transcription regulation</keyword>
<dbReference type="GO" id="GO:0043565">
    <property type="term" value="F:sequence-specific DNA binding"/>
    <property type="evidence" value="ECO:0007669"/>
    <property type="project" value="TreeGrafter"/>
</dbReference>
<proteinExistence type="inferred from homology"/>
<evidence type="ECO:0000313" key="7">
    <source>
        <dbReference type="Proteomes" id="UP000068382"/>
    </source>
</evidence>
<dbReference type="AlphaFoldDB" id="A0A132C2G1"/>
<organism evidence="6 7">
    <name type="scientific">Tritonibacter horizontis</name>
    <dbReference type="NCBI Taxonomy" id="1768241"/>
    <lineage>
        <taxon>Bacteria</taxon>
        <taxon>Pseudomonadati</taxon>
        <taxon>Pseudomonadota</taxon>
        <taxon>Alphaproteobacteria</taxon>
        <taxon>Rhodobacterales</taxon>
        <taxon>Paracoccaceae</taxon>
        <taxon>Tritonibacter</taxon>
    </lineage>
</organism>
<gene>
    <name evidence="6" type="primary">yofA_1</name>
    <name evidence="6" type="ORF">TRIHO_09660</name>
</gene>
<dbReference type="InterPro" id="IPR005119">
    <property type="entry name" value="LysR_subst-bd"/>
</dbReference>
<name>A0A132C2G1_9RHOB</name>
<evidence type="ECO:0000259" key="5">
    <source>
        <dbReference type="PROSITE" id="PS50931"/>
    </source>
</evidence>
<feature type="domain" description="HTH lysR-type" evidence="5">
    <location>
        <begin position="37"/>
        <end position="94"/>
    </location>
</feature>
<keyword evidence="4" id="KW-0804">Transcription</keyword>
<comment type="similarity">
    <text evidence="1">Belongs to the LysR transcriptional regulatory family.</text>
</comment>
<keyword evidence="3" id="KW-0238">DNA-binding</keyword>
<dbReference type="Gene3D" id="1.10.10.10">
    <property type="entry name" value="Winged helix-like DNA-binding domain superfamily/Winged helix DNA-binding domain"/>
    <property type="match status" value="1"/>
</dbReference>
<protein>
    <submittedName>
        <fullName evidence="6">HTH-type transcriptional regulator YofA</fullName>
    </submittedName>
</protein>
<dbReference type="PROSITE" id="PS50931">
    <property type="entry name" value="HTH_LYSR"/>
    <property type="match status" value="1"/>
</dbReference>
<sequence length="318" mass="34908">MRNSFLKTRSIFRRENPSGVSSSFKTTKPKQDGWVAMDWGDLKFFLAVARNGTLSAAAAGMRTTPSRVSRHVEALELALGYSLFRRSLDGYRLTDEGRLLVRRAEAVESAIHALDSEISLEVSGRVRIATTESIVTYLLARPLSELQQEHPNLQVELLTSSSAINLLAAEADVALRLVRPQAGNLTVKRLGHIAFAVYQDVKGVGEGRFVTWMVDMADLPAARWIERTDGLIVLRSNSLTVHHEMAAQGYGCAVLPCFLGDQDSRLMRVGSVIDEIGQELWLVTNRDLAGSARVRCVTDVVSNAIESQTELISGDLLG</sequence>
<dbReference type="Pfam" id="PF03466">
    <property type="entry name" value="LysR_substrate"/>
    <property type="match status" value="1"/>
</dbReference>
<dbReference type="InterPro" id="IPR036388">
    <property type="entry name" value="WH-like_DNA-bd_sf"/>
</dbReference>
<dbReference type="GO" id="GO:0003700">
    <property type="term" value="F:DNA-binding transcription factor activity"/>
    <property type="evidence" value="ECO:0007669"/>
    <property type="project" value="InterPro"/>
</dbReference>